<reference evidence="1" key="1">
    <citation type="submission" date="2020-03" db="EMBL/GenBank/DDBJ databases">
        <title>Hybrid Assembly of Korean Phytophthora infestans isolates.</title>
        <authorList>
            <person name="Prokchorchik M."/>
            <person name="Lee Y."/>
            <person name="Seo J."/>
            <person name="Cho J.-H."/>
            <person name="Park Y.-E."/>
            <person name="Jang D.-C."/>
            <person name="Im J.-S."/>
            <person name="Choi J.-G."/>
            <person name="Park H.-J."/>
            <person name="Lee G.-B."/>
            <person name="Lee Y.-G."/>
            <person name="Hong S.-Y."/>
            <person name="Cho K."/>
            <person name="Sohn K.H."/>
        </authorList>
    </citation>
    <scope>NUCLEOTIDE SEQUENCE</scope>
    <source>
        <strain evidence="1">KR_2_A2</strain>
    </source>
</reference>
<proteinExistence type="predicted"/>
<dbReference type="EMBL" id="JAACNO010000693">
    <property type="protein sequence ID" value="KAF4145725.1"/>
    <property type="molecule type" value="Genomic_DNA"/>
</dbReference>
<name>A0A8S9UXB5_PHYIN</name>
<sequence>MNKPLMEKTRACAAVKEGDFGHTSRTSVPVENADFDFDEEQDGFEQVYALADERVKLALANYSTKTTRSDKKLYLKPSQHAKQAQFVALTSENWHEMLAKARANYHKQKTFDGPFVVHVLMYAAKEARQGIRRATPARIAEATEVIDSYMAERAEVRVGDIARTHWAISQARQPDDASVSITESAKFRQMHHLDAMSTSPQEDRGADSVFGTLTVRLNGSRDMKLTVNVSELRTLLELPNYSLIVCYRTFSRPQNLLWTWKT</sequence>
<evidence type="ECO:0000313" key="2">
    <source>
        <dbReference type="Proteomes" id="UP000704712"/>
    </source>
</evidence>
<accession>A0A8S9UXB5</accession>
<protein>
    <submittedName>
        <fullName evidence="1">Uncharacterized protein</fullName>
    </submittedName>
</protein>
<comment type="caution">
    <text evidence="1">The sequence shown here is derived from an EMBL/GenBank/DDBJ whole genome shotgun (WGS) entry which is preliminary data.</text>
</comment>
<dbReference type="AlphaFoldDB" id="A0A8S9UXB5"/>
<organism evidence="1 2">
    <name type="scientific">Phytophthora infestans</name>
    <name type="common">Potato late blight agent</name>
    <name type="synonym">Botrytis infestans</name>
    <dbReference type="NCBI Taxonomy" id="4787"/>
    <lineage>
        <taxon>Eukaryota</taxon>
        <taxon>Sar</taxon>
        <taxon>Stramenopiles</taxon>
        <taxon>Oomycota</taxon>
        <taxon>Peronosporomycetes</taxon>
        <taxon>Peronosporales</taxon>
        <taxon>Peronosporaceae</taxon>
        <taxon>Phytophthora</taxon>
    </lineage>
</organism>
<gene>
    <name evidence="1" type="ORF">GN958_ATG05042</name>
</gene>
<evidence type="ECO:0000313" key="1">
    <source>
        <dbReference type="EMBL" id="KAF4145725.1"/>
    </source>
</evidence>
<dbReference type="Proteomes" id="UP000704712">
    <property type="component" value="Unassembled WGS sequence"/>
</dbReference>